<evidence type="ECO:0000313" key="2">
    <source>
        <dbReference type="Proteomes" id="UP001143856"/>
    </source>
</evidence>
<gene>
    <name evidence="1" type="ORF">NUW58_g4296</name>
</gene>
<dbReference type="EMBL" id="JAPDGR010000734">
    <property type="protein sequence ID" value="KAJ2987829.1"/>
    <property type="molecule type" value="Genomic_DNA"/>
</dbReference>
<keyword evidence="2" id="KW-1185">Reference proteome</keyword>
<evidence type="ECO:0000313" key="1">
    <source>
        <dbReference type="EMBL" id="KAJ2987829.1"/>
    </source>
</evidence>
<comment type="caution">
    <text evidence="1">The sequence shown here is derived from an EMBL/GenBank/DDBJ whole genome shotgun (WGS) entry which is preliminary data.</text>
</comment>
<sequence>MFTCRACMGRAFDALSRYTLSRNPNISRYSNSPSPSRTKTKPSRPSRRYATIATQTQSVDTTKSIVVRESNEGDGRKAPTVGRSTEWAARKELEYLRDPLHIANRVRTALSKDNFELAALITRQASRGINVTVSWNHLIDHQLQNGRLHGAIKLYNEMKKRAQQPNAQTFTIILRGCAKSEHPKLAVGEAIKLYNNMCTVGRIKPNTIHLNAVLQVCAKAGDLDSMFNILHSSNDGLRSPNNLTYTTIFNAMRMTVDKEPAGGELTGRLEDKEIQEEKQNTIKRAKGIWEEVISRWRSGSIIIDEELVCAMGRILLMGEYQDIASIESLIEQTMMISGADEKGSPEHKGITPMAIGPIKAPGAPAAAYALPGNNSLSMILVALEKTRMTRKAVKYWNLFTLHHKVVPDAENWDRLFRVYQCGKNSGRAATALQSMPTNMVTHKHVRSAMKACLRDNLNKSALDNATSILKVMVQNPSSSNVQSLRIYLQIAHASKRSFDDAAKQDYTGAMDSWAKNLATALERLFVAYRAVAKNYAVDLPSSNSHRVSGKASESNVDVVALARKMRAAYDILINEHSASLTPAQMTQAKSRLADLTRLINHFFENEKRYRDEQVGHQQDAEGEVIELQQDVKSKRFAQHRGFRKSKPKQSRYADSQGFEQKFANIVRPNRNGGGPQESCNPLPHATTTPSLNRKPLQAIDNKSSLRNRLKGLKGNVTRRSLPGHGKNRTPYVPDAWYNVRSIEDLLCLESTGTQHAGVGGQTWPAIRKSISSMASSLRTNRGSTGSGKSHEQAYCQSSSRRSKNGLRVAQESARRWVTMVTRVPPMACRRSTSQDRHYSFSTISEAGSTRNCSSVPQLPGLAESSNFLETLNKTGLLRMPTHPSETLAGNELCYLTFLLLPACVNAFAHFELTFAWLPGENKVQNPMPVGGEKCASQGHPIVARLPLRLRSPDALHHGAAGYPINKVAETQIQQRKMSPGEKKPQDCNGPNHPRDCDCTKHPMKWLDRVLATSYGTRVPMQPHLCVSDETMQYHHSRNWCVVVKSPRDQQLPQPPKCYPGFGYAVLDIRDRFQNFYAPFASYNACTRVLTLFPTGAPRPENHAVDKQTEIIDIEQACYPWIKDEDKPSSTDEAPNGTWCDVPNDEAEDSEFSLCLSEESQWTDPYNGEISPLELEPPEPYMDSPCPGEEECCFATGVGSRGWYQHIEYAHSFSWPYGVPQRPIRQSENAEQSDAPVAWAVTSCTDTAEINQDTDDAADEDLASRLSFMG</sequence>
<name>A0ACC1P7G9_9PEZI</name>
<dbReference type="Proteomes" id="UP001143856">
    <property type="component" value="Unassembled WGS sequence"/>
</dbReference>
<proteinExistence type="predicted"/>
<accession>A0ACC1P7G9</accession>
<organism evidence="1 2">
    <name type="scientific">Xylaria curta</name>
    <dbReference type="NCBI Taxonomy" id="42375"/>
    <lineage>
        <taxon>Eukaryota</taxon>
        <taxon>Fungi</taxon>
        <taxon>Dikarya</taxon>
        <taxon>Ascomycota</taxon>
        <taxon>Pezizomycotina</taxon>
        <taxon>Sordariomycetes</taxon>
        <taxon>Xylariomycetidae</taxon>
        <taxon>Xylariales</taxon>
        <taxon>Xylariaceae</taxon>
        <taxon>Xylaria</taxon>
    </lineage>
</organism>
<reference evidence="1" key="1">
    <citation type="submission" date="2022-10" db="EMBL/GenBank/DDBJ databases">
        <title>Genome Sequence of Xylaria curta.</title>
        <authorList>
            <person name="Buettner E."/>
        </authorList>
    </citation>
    <scope>NUCLEOTIDE SEQUENCE</scope>
    <source>
        <strain evidence="1">Babe10</strain>
    </source>
</reference>
<protein>
    <submittedName>
        <fullName evidence="1">Uncharacterized protein</fullName>
    </submittedName>
</protein>